<gene>
    <name evidence="2" type="ORF">C2845_PM03G24800</name>
</gene>
<name>A0A3L6T4X3_PANMI</name>
<evidence type="ECO:0000313" key="2">
    <source>
        <dbReference type="EMBL" id="RLN33139.1"/>
    </source>
</evidence>
<evidence type="ECO:0000313" key="3">
    <source>
        <dbReference type="Proteomes" id="UP000275267"/>
    </source>
</evidence>
<comment type="caution">
    <text evidence="2">The sequence shown here is derived from an EMBL/GenBank/DDBJ whole genome shotgun (WGS) entry which is preliminary data.</text>
</comment>
<dbReference type="AlphaFoldDB" id="A0A3L6T4X3"/>
<reference evidence="3" key="1">
    <citation type="journal article" date="2019" name="Nat. Commun.">
        <title>The genome of broomcorn millet.</title>
        <authorList>
            <person name="Zou C."/>
            <person name="Miki D."/>
            <person name="Li D."/>
            <person name="Tang Q."/>
            <person name="Xiao L."/>
            <person name="Rajput S."/>
            <person name="Deng P."/>
            <person name="Jia W."/>
            <person name="Huang R."/>
            <person name="Zhang M."/>
            <person name="Sun Y."/>
            <person name="Hu J."/>
            <person name="Fu X."/>
            <person name="Schnable P.S."/>
            <person name="Li F."/>
            <person name="Zhang H."/>
            <person name="Feng B."/>
            <person name="Zhu X."/>
            <person name="Liu R."/>
            <person name="Schnable J.C."/>
            <person name="Zhu J.-K."/>
            <person name="Zhang H."/>
        </authorList>
    </citation>
    <scope>NUCLEOTIDE SEQUENCE [LARGE SCALE GENOMIC DNA]</scope>
</reference>
<dbReference type="EMBL" id="PQIB02000002">
    <property type="protein sequence ID" value="RLN33139.1"/>
    <property type="molecule type" value="Genomic_DNA"/>
</dbReference>
<feature type="compositionally biased region" description="Basic and acidic residues" evidence="1">
    <location>
        <begin position="62"/>
        <end position="73"/>
    </location>
</feature>
<organism evidence="2 3">
    <name type="scientific">Panicum miliaceum</name>
    <name type="common">Proso millet</name>
    <name type="synonym">Broomcorn millet</name>
    <dbReference type="NCBI Taxonomy" id="4540"/>
    <lineage>
        <taxon>Eukaryota</taxon>
        <taxon>Viridiplantae</taxon>
        <taxon>Streptophyta</taxon>
        <taxon>Embryophyta</taxon>
        <taxon>Tracheophyta</taxon>
        <taxon>Spermatophyta</taxon>
        <taxon>Magnoliopsida</taxon>
        <taxon>Liliopsida</taxon>
        <taxon>Poales</taxon>
        <taxon>Poaceae</taxon>
        <taxon>PACMAD clade</taxon>
        <taxon>Panicoideae</taxon>
        <taxon>Panicodae</taxon>
        <taxon>Paniceae</taxon>
        <taxon>Panicinae</taxon>
        <taxon>Panicum</taxon>
        <taxon>Panicum sect. Panicum</taxon>
    </lineage>
</organism>
<sequence length="73" mass="7741">MGSARVAGRAATFTPGRKHGARLVVVGWRAGSGAEVRRGRVAAVPRWGWDVAATVGSSQPGRESRRGREGERD</sequence>
<proteinExistence type="predicted"/>
<dbReference type="Proteomes" id="UP000275267">
    <property type="component" value="Unassembled WGS sequence"/>
</dbReference>
<protein>
    <submittedName>
        <fullName evidence="2">Uncharacterized protein</fullName>
    </submittedName>
</protein>
<feature type="region of interest" description="Disordered" evidence="1">
    <location>
        <begin position="53"/>
        <end position="73"/>
    </location>
</feature>
<accession>A0A3L6T4X3</accession>
<keyword evidence="3" id="KW-1185">Reference proteome</keyword>
<evidence type="ECO:0000256" key="1">
    <source>
        <dbReference type="SAM" id="MobiDB-lite"/>
    </source>
</evidence>